<dbReference type="Proteomes" id="UP000578449">
    <property type="component" value="Unassembled WGS sequence"/>
</dbReference>
<keyword evidence="2" id="KW-1185">Reference proteome</keyword>
<name>A0A840PH28_9ACTN</name>
<proteinExistence type="predicted"/>
<sequence>MATAPEDVQVGDKVLAADPETGATMAKPVTALIAGEDFKNLVQATVDTDGRKSNQTGLVIATEIHPFWVFELHAWVNAKDLKPGMWWLRTSAGTYVQVKAIKK</sequence>
<gene>
    <name evidence="1" type="ORF">HNP84_006985</name>
</gene>
<dbReference type="RefSeq" id="WP_185054168.1">
    <property type="nucleotide sequence ID" value="NZ_BAABIX010000012.1"/>
</dbReference>
<dbReference type="SUPFAM" id="SSF51294">
    <property type="entry name" value="Hedgehog/intein (Hint) domain"/>
    <property type="match status" value="1"/>
</dbReference>
<dbReference type="Pfam" id="PF07591">
    <property type="entry name" value="PT-HINT"/>
    <property type="match status" value="1"/>
</dbReference>
<evidence type="ECO:0000313" key="1">
    <source>
        <dbReference type="EMBL" id="MBB5137233.1"/>
    </source>
</evidence>
<reference evidence="1 2" key="1">
    <citation type="submission" date="2020-08" db="EMBL/GenBank/DDBJ databases">
        <title>Genomic Encyclopedia of Type Strains, Phase IV (KMG-IV): sequencing the most valuable type-strain genomes for metagenomic binning, comparative biology and taxonomic classification.</title>
        <authorList>
            <person name="Goeker M."/>
        </authorList>
    </citation>
    <scope>NUCLEOTIDE SEQUENCE [LARGE SCALE GENOMIC DNA]</scope>
    <source>
        <strain evidence="1 2">DSM 45615</strain>
    </source>
</reference>
<organism evidence="1 2">
    <name type="scientific">Thermocatellispora tengchongensis</name>
    <dbReference type="NCBI Taxonomy" id="1073253"/>
    <lineage>
        <taxon>Bacteria</taxon>
        <taxon>Bacillati</taxon>
        <taxon>Actinomycetota</taxon>
        <taxon>Actinomycetes</taxon>
        <taxon>Streptosporangiales</taxon>
        <taxon>Streptosporangiaceae</taxon>
        <taxon>Thermocatellispora</taxon>
    </lineage>
</organism>
<comment type="caution">
    <text evidence="1">The sequence shown here is derived from an EMBL/GenBank/DDBJ whole genome shotgun (WGS) entry which is preliminary data.</text>
</comment>
<evidence type="ECO:0008006" key="3">
    <source>
        <dbReference type="Google" id="ProtNLM"/>
    </source>
</evidence>
<accession>A0A840PH28</accession>
<protein>
    <recommendedName>
        <fullName evidence="3">Hint domain-containing protein</fullName>
    </recommendedName>
</protein>
<dbReference type="EMBL" id="JACHGN010000017">
    <property type="protein sequence ID" value="MBB5137233.1"/>
    <property type="molecule type" value="Genomic_DNA"/>
</dbReference>
<dbReference type="Gene3D" id="2.170.16.10">
    <property type="entry name" value="Hedgehog/Intein (Hint) domain"/>
    <property type="match status" value="1"/>
</dbReference>
<dbReference type="InterPro" id="IPR036844">
    <property type="entry name" value="Hint_dom_sf"/>
</dbReference>
<dbReference type="AlphaFoldDB" id="A0A840PH28"/>
<evidence type="ECO:0000313" key="2">
    <source>
        <dbReference type="Proteomes" id="UP000578449"/>
    </source>
</evidence>